<dbReference type="EMBL" id="JBHHMI010000002">
    <property type="protein sequence ID" value="MFB5265679.1"/>
    <property type="molecule type" value="Genomic_DNA"/>
</dbReference>
<evidence type="ECO:0000256" key="6">
    <source>
        <dbReference type="ARBA" id="ARBA00022679"/>
    </source>
</evidence>
<organism evidence="15 16">
    <name type="scientific">Paenibacillus enshidis</name>
    <dbReference type="NCBI Taxonomy" id="1458439"/>
    <lineage>
        <taxon>Bacteria</taxon>
        <taxon>Bacillati</taxon>
        <taxon>Bacillota</taxon>
        <taxon>Bacilli</taxon>
        <taxon>Bacillales</taxon>
        <taxon>Paenibacillaceae</taxon>
        <taxon>Paenibacillus</taxon>
    </lineage>
</organism>
<evidence type="ECO:0000256" key="8">
    <source>
        <dbReference type="ARBA" id="ARBA00022777"/>
    </source>
</evidence>
<keyword evidence="16" id="KW-1185">Reference proteome</keyword>
<dbReference type="SUPFAM" id="SSF55874">
    <property type="entry name" value="ATPase domain of HSP90 chaperone/DNA topoisomerase II/histidine kinase"/>
    <property type="match status" value="1"/>
</dbReference>
<dbReference type="EC" id="2.7.13.3" evidence="3"/>
<dbReference type="Gene3D" id="1.10.8.500">
    <property type="entry name" value="HAMP domain in histidine kinase"/>
    <property type="match status" value="1"/>
</dbReference>
<evidence type="ECO:0000256" key="2">
    <source>
        <dbReference type="ARBA" id="ARBA00004651"/>
    </source>
</evidence>
<proteinExistence type="predicted"/>
<evidence type="ECO:0000256" key="10">
    <source>
        <dbReference type="ARBA" id="ARBA00023012"/>
    </source>
</evidence>
<keyword evidence="12" id="KW-0812">Transmembrane</keyword>
<dbReference type="CDD" id="cd06225">
    <property type="entry name" value="HAMP"/>
    <property type="match status" value="1"/>
</dbReference>
<dbReference type="InterPro" id="IPR050640">
    <property type="entry name" value="Bact_2-comp_sensor_kinase"/>
</dbReference>
<evidence type="ECO:0000256" key="11">
    <source>
        <dbReference type="ARBA" id="ARBA00023136"/>
    </source>
</evidence>
<dbReference type="Proteomes" id="UP001580346">
    <property type="component" value="Unassembled WGS sequence"/>
</dbReference>
<evidence type="ECO:0000256" key="4">
    <source>
        <dbReference type="ARBA" id="ARBA00022475"/>
    </source>
</evidence>
<keyword evidence="12" id="KW-1133">Transmembrane helix</keyword>
<comment type="subcellular location">
    <subcellularLocation>
        <location evidence="2">Cell membrane</location>
        <topology evidence="2">Multi-pass membrane protein</topology>
    </subcellularLocation>
</comment>
<gene>
    <name evidence="15" type="ORF">ACE41H_02605</name>
</gene>
<feature type="transmembrane region" description="Helical" evidence="12">
    <location>
        <begin position="323"/>
        <end position="341"/>
    </location>
</feature>
<dbReference type="InterPro" id="IPR010559">
    <property type="entry name" value="Sig_transdc_His_kin_internal"/>
</dbReference>
<dbReference type="PROSITE" id="PS50885">
    <property type="entry name" value="HAMP"/>
    <property type="match status" value="1"/>
</dbReference>
<dbReference type="InterPro" id="IPR003594">
    <property type="entry name" value="HATPase_dom"/>
</dbReference>
<evidence type="ECO:0000259" key="13">
    <source>
        <dbReference type="PROSITE" id="PS50109"/>
    </source>
</evidence>
<dbReference type="Gene3D" id="3.30.450.20">
    <property type="entry name" value="PAS domain"/>
    <property type="match status" value="2"/>
</dbReference>
<evidence type="ECO:0000256" key="3">
    <source>
        <dbReference type="ARBA" id="ARBA00012438"/>
    </source>
</evidence>
<dbReference type="Pfam" id="PF00672">
    <property type="entry name" value="HAMP"/>
    <property type="match status" value="1"/>
</dbReference>
<dbReference type="Pfam" id="PF06580">
    <property type="entry name" value="His_kinase"/>
    <property type="match status" value="1"/>
</dbReference>
<keyword evidence="8 15" id="KW-0418">Kinase</keyword>
<keyword evidence="9" id="KW-0067">ATP-binding</keyword>
<evidence type="ECO:0000256" key="9">
    <source>
        <dbReference type="ARBA" id="ARBA00022840"/>
    </source>
</evidence>
<evidence type="ECO:0000256" key="12">
    <source>
        <dbReference type="SAM" id="Phobius"/>
    </source>
</evidence>
<feature type="transmembrane region" description="Helical" evidence="12">
    <location>
        <begin position="35"/>
        <end position="55"/>
    </location>
</feature>
<keyword evidence="6 15" id="KW-0808">Transferase</keyword>
<dbReference type="Gene3D" id="3.30.565.10">
    <property type="entry name" value="Histidine kinase-like ATPase, C-terminal domain"/>
    <property type="match status" value="1"/>
</dbReference>
<evidence type="ECO:0000256" key="1">
    <source>
        <dbReference type="ARBA" id="ARBA00000085"/>
    </source>
</evidence>
<dbReference type="PANTHER" id="PTHR34220">
    <property type="entry name" value="SENSOR HISTIDINE KINASE YPDA"/>
    <property type="match status" value="1"/>
</dbReference>
<sequence length="631" mass="71869">MSWYTMGVAKASKSRCSFKADEGVTRMLYSLKSRLITAFVLLFVLSFYVMTLLLFNESRSIIRSYLESSALEKMDEYGSFIDMAQAQMYDFSSLVFNSELTHQWELAMADPALSAGEKSLANLNFSRFLTQTTNNYSIISSVFLYRDDGLRIGMNNEVVNDPSFKEEAWYRDFKEHSIRWVPAHLDRYSQQYNNKPVISLLMPIGHFEPSLAKTIMKVNISSSYLLDPLNRIHLGENGTIFLVNELLQPMLSQKQYSKHADMLDKVGGLRAGTNKQGVEYTPGQEEGDEILVYKKLVRTDWMLVGFVSEADLYGQLFKLRDSMMTFAVILLLVSVLIAIWLSHGITRPLSRLVSAMHHVQRGDFAGAEAKLPAGGSVRNEVGFVTSTFRNMVSQLRTHIKTEFELKLLRQQAEYKTLLMQINPHFLFNTLELMSSLAMQKRTDDTVQVIEALGKMLRFSLRISDDVIRLTEELKYVKDYMSILEVRFGDKLHLTMEVDEGLEDAMIIKFILQPLIENAVKYSFRQSPEACVNIRVRRENDCVRLSVTDHGPGMPAELLRKLTDQAAYAQLDQILASRSREIGLGNVLARCRLYYGKLFGLRIESVAGEGTVIELILPFREEIAHVSSVDRG</sequence>
<dbReference type="InterPro" id="IPR003660">
    <property type="entry name" value="HAMP_dom"/>
</dbReference>
<keyword evidence="4" id="KW-1003">Cell membrane</keyword>
<feature type="domain" description="Histidine kinase" evidence="13">
    <location>
        <begin position="503"/>
        <end position="620"/>
    </location>
</feature>
<dbReference type="PANTHER" id="PTHR34220:SF7">
    <property type="entry name" value="SENSOR HISTIDINE KINASE YPDA"/>
    <property type="match status" value="1"/>
</dbReference>
<evidence type="ECO:0000313" key="16">
    <source>
        <dbReference type="Proteomes" id="UP001580346"/>
    </source>
</evidence>
<evidence type="ECO:0000256" key="7">
    <source>
        <dbReference type="ARBA" id="ARBA00022741"/>
    </source>
</evidence>
<dbReference type="InterPro" id="IPR036890">
    <property type="entry name" value="HATPase_C_sf"/>
</dbReference>
<protein>
    <recommendedName>
        <fullName evidence="3">histidine kinase</fullName>
        <ecNumber evidence="3">2.7.13.3</ecNumber>
    </recommendedName>
</protein>
<evidence type="ECO:0000259" key="14">
    <source>
        <dbReference type="PROSITE" id="PS50885"/>
    </source>
</evidence>
<evidence type="ECO:0000256" key="5">
    <source>
        <dbReference type="ARBA" id="ARBA00022553"/>
    </source>
</evidence>
<feature type="domain" description="HAMP" evidence="14">
    <location>
        <begin position="343"/>
        <end position="400"/>
    </location>
</feature>
<name>A0ABV5ANC7_9BACL</name>
<keyword evidence="5" id="KW-0597">Phosphoprotein</keyword>
<dbReference type="GO" id="GO:0004673">
    <property type="term" value="F:protein histidine kinase activity"/>
    <property type="evidence" value="ECO:0007669"/>
    <property type="project" value="UniProtKB-EC"/>
</dbReference>
<dbReference type="SMART" id="SM00304">
    <property type="entry name" value="HAMP"/>
    <property type="match status" value="1"/>
</dbReference>
<dbReference type="SMART" id="SM00387">
    <property type="entry name" value="HATPase_c"/>
    <property type="match status" value="1"/>
</dbReference>
<reference evidence="15 16" key="1">
    <citation type="submission" date="2024-09" db="EMBL/GenBank/DDBJ databases">
        <title>Paenibacillus zeirhizospherea sp. nov., isolated from surface of the maize (Zea mays) roots in a horticulture field, Hungary.</title>
        <authorList>
            <person name="Marton D."/>
            <person name="Farkas M."/>
            <person name="Bedics A."/>
            <person name="Toth E."/>
            <person name="Tancsics A."/>
            <person name="Boka K."/>
            <person name="Maroti G."/>
            <person name="Kriszt B."/>
            <person name="Cserhati M."/>
        </authorList>
    </citation>
    <scope>NUCLEOTIDE SEQUENCE [LARGE SCALE GENOMIC DNA]</scope>
    <source>
        <strain evidence="15 16">KCTC 33519</strain>
    </source>
</reference>
<dbReference type="Pfam" id="PF02518">
    <property type="entry name" value="HATPase_c"/>
    <property type="match status" value="1"/>
</dbReference>
<dbReference type="PROSITE" id="PS50109">
    <property type="entry name" value="HIS_KIN"/>
    <property type="match status" value="1"/>
</dbReference>
<keyword evidence="11 12" id="KW-0472">Membrane</keyword>
<keyword evidence="7" id="KW-0547">Nucleotide-binding</keyword>
<comment type="caution">
    <text evidence="15">The sequence shown here is derived from an EMBL/GenBank/DDBJ whole genome shotgun (WGS) entry which is preliminary data.</text>
</comment>
<dbReference type="RefSeq" id="WP_375353180.1">
    <property type="nucleotide sequence ID" value="NZ_JBHHMI010000002.1"/>
</dbReference>
<comment type="catalytic activity">
    <reaction evidence="1">
        <text>ATP + protein L-histidine = ADP + protein N-phospho-L-histidine.</text>
        <dbReference type="EC" id="2.7.13.3"/>
    </reaction>
</comment>
<evidence type="ECO:0000313" key="15">
    <source>
        <dbReference type="EMBL" id="MFB5265679.1"/>
    </source>
</evidence>
<dbReference type="InterPro" id="IPR005467">
    <property type="entry name" value="His_kinase_dom"/>
</dbReference>
<keyword evidence="10" id="KW-0902">Two-component regulatory system</keyword>
<accession>A0ABV5ANC7</accession>